<feature type="compositionally biased region" description="Polar residues" evidence="1">
    <location>
        <begin position="636"/>
        <end position="649"/>
    </location>
</feature>
<dbReference type="RefSeq" id="XP_015055421.1">
    <property type="nucleotide sequence ID" value="XM_015199935.2"/>
</dbReference>
<feature type="compositionally biased region" description="Basic and acidic residues" evidence="1">
    <location>
        <begin position="20"/>
        <end position="32"/>
    </location>
</feature>
<reference evidence="2" key="1">
    <citation type="journal article" date="2014" name="Nat. Genet.">
        <title>The genome of the stress-tolerant wild tomato species Solanum pennellii.</title>
        <authorList>
            <person name="Bolger A."/>
            <person name="Scossa F."/>
            <person name="Bolger M.E."/>
            <person name="Lanz C."/>
            <person name="Maumus F."/>
            <person name="Tohge T."/>
            <person name="Quesneville H."/>
            <person name="Alseekh S."/>
            <person name="Sorensen I."/>
            <person name="Lichtenstein G."/>
            <person name="Fich E.A."/>
            <person name="Conte M."/>
            <person name="Keller H."/>
            <person name="Schneeberger K."/>
            <person name="Schwacke R."/>
            <person name="Ofner I."/>
            <person name="Vrebalov J."/>
            <person name="Xu Y."/>
            <person name="Osorio S."/>
            <person name="Aflitos S.A."/>
            <person name="Schijlen E."/>
            <person name="Jimenez-Gomez J.M."/>
            <person name="Ryngajllo M."/>
            <person name="Kimura S."/>
            <person name="Kumar R."/>
            <person name="Koenig D."/>
            <person name="Headland L.R."/>
            <person name="Maloof J.N."/>
            <person name="Sinha N."/>
            <person name="van Ham R.C."/>
            <person name="Lankhorst R.K."/>
            <person name="Mao L."/>
            <person name="Vogel A."/>
            <person name="Arsova B."/>
            <person name="Panstruga R."/>
            <person name="Fei Z."/>
            <person name="Rose J.K."/>
            <person name="Zamir D."/>
            <person name="Carrari F."/>
            <person name="Giovannoni J.J."/>
            <person name="Weigel D."/>
            <person name="Usadel B."/>
            <person name="Fernie A.R."/>
        </authorList>
    </citation>
    <scope>NUCLEOTIDE SEQUENCE [LARGE SCALE GENOMIC DNA]</scope>
</reference>
<reference evidence="3 4" key="2">
    <citation type="submission" date="2025-05" db="UniProtKB">
        <authorList>
            <consortium name="RefSeq"/>
        </authorList>
    </citation>
    <scope>IDENTIFICATION</scope>
</reference>
<sequence>MFNWNDEELTDIIWDETGETDDHIVPHPDGSEGKAPTYGDNIKKKWDVEASNIKPTDQNKPTTKIDLSNIKLDDSSKHDTDGATMKAGCRMELGADLSLTNATKSNQDSLGAEASNNLTEVPKRECLRDESNRLGDGSRAFNNQNEELEQSDFIDYGWANIGSFDDLDKIFSNNDPLFGDTSLPNTLDLWSSCKDVTSSQDKSVPLSIDSPSLALGSLRIPSKRSKVKAEYRLDEEKSSTADEENVNDITSNVYLCTDAREHAGGKSILLPKEKLFSCVQGNNQQRILQGRLKLEQEGEFAQLQELCGSLSPHLNKFGMPSVTNQPCPASELSQQSQLQGPECLQHKHFPGPLFASSTYGDMGNYCSPMPVWSQFHSGQASHQHALSSCEFSPGNSNHLNKSQDTSSKSLMMTPQEKIEKLRRRQQLRAMLAIQKQQQQFSYQPAKEGGSVEENLSCIPSLDPNSPLEQGDSNTVCLAVESYSVEDTALYLLQDVISKLDLKIRLCIRDSLFRLAQSATKRQSGNDSCGTKKGGREVSKEEINTDNRPPHVETETNPIDRTVAHLLFYNPSELPSKLAEFPKSSMFSMLNCEREAIGSPSFPSRFSQQNSETNSTTALQGPKASTSHNEVDIMRSSPCTETSENASNNEGADGSVIGVEATS</sequence>
<accession>A0ABM1FDP0</accession>
<gene>
    <name evidence="3 4" type="primary">LOC107001989</name>
</gene>
<evidence type="ECO:0000256" key="1">
    <source>
        <dbReference type="SAM" id="MobiDB-lite"/>
    </source>
</evidence>
<dbReference type="InterPro" id="IPR039928">
    <property type="entry name" value="LNK"/>
</dbReference>
<organism evidence="2 4">
    <name type="scientific">Solanum pennellii</name>
    <name type="common">Tomato</name>
    <name type="synonym">Lycopersicon pennellii</name>
    <dbReference type="NCBI Taxonomy" id="28526"/>
    <lineage>
        <taxon>Eukaryota</taxon>
        <taxon>Viridiplantae</taxon>
        <taxon>Streptophyta</taxon>
        <taxon>Embryophyta</taxon>
        <taxon>Tracheophyta</taxon>
        <taxon>Spermatophyta</taxon>
        <taxon>Magnoliopsida</taxon>
        <taxon>eudicotyledons</taxon>
        <taxon>Gunneridae</taxon>
        <taxon>Pentapetalae</taxon>
        <taxon>asterids</taxon>
        <taxon>lamiids</taxon>
        <taxon>Solanales</taxon>
        <taxon>Solanaceae</taxon>
        <taxon>Solanoideae</taxon>
        <taxon>Solaneae</taxon>
        <taxon>Solanum</taxon>
        <taxon>Solanum subgen. Lycopersicon</taxon>
    </lineage>
</organism>
<evidence type="ECO:0000313" key="2">
    <source>
        <dbReference type="Proteomes" id="UP000694930"/>
    </source>
</evidence>
<feature type="region of interest" description="Disordered" evidence="1">
    <location>
        <begin position="19"/>
        <end position="40"/>
    </location>
</feature>
<dbReference type="RefSeq" id="XP_015055416.1">
    <property type="nucleotide sequence ID" value="XM_015199930.2"/>
</dbReference>
<feature type="region of interest" description="Disordered" evidence="1">
    <location>
        <begin position="387"/>
        <end position="409"/>
    </location>
</feature>
<keyword evidence="2" id="KW-1185">Reference proteome</keyword>
<feature type="compositionally biased region" description="Basic and acidic residues" evidence="1">
    <location>
        <begin position="533"/>
        <end position="553"/>
    </location>
</feature>
<evidence type="ECO:0000313" key="3">
    <source>
        <dbReference type="RefSeq" id="XP_015055416.1"/>
    </source>
</evidence>
<dbReference type="PANTHER" id="PTHR33334">
    <property type="entry name" value="PROTEIN LNK1"/>
    <property type="match status" value="1"/>
</dbReference>
<protein>
    <submittedName>
        <fullName evidence="3 4">Protein LNK2 isoform X1</fullName>
    </submittedName>
</protein>
<feature type="region of interest" description="Disordered" evidence="1">
    <location>
        <begin position="599"/>
        <end position="662"/>
    </location>
</feature>
<evidence type="ECO:0000313" key="4">
    <source>
        <dbReference type="RefSeq" id="XP_015055421.1"/>
    </source>
</evidence>
<dbReference type="PANTHER" id="PTHR33334:SF5">
    <property type="entry name" value="PROTEIN LNK2"/>
    <property type="match status" value="1"/>
</dbReference>
<dbReference type="GeneID" id="107001989"/>
<proteinExistence type="predicted"/>
<feature type="compositionally biased region" description="Polar residues" evidence="1">
    <location>
        <begin position="600"/>
        <end position="627"/>
    </location>
</feature>
<dbReference type="Proteomes" id="UP000694930">
    <property type="component" value="Chromosome 1"/>
</dbReference>
<name>A0ABM1FDP0_SOLPN</name>
<feature type="region of interest" description="Disordered" evidence="1">
    <location>
        <begin position="521"/>
        <end position="556"/>
    </location>
</feature>